<proteinExistence type="predicted"/>
<keyword evidence="2" id="KW-1185">Reference proteome</keyword>
<dbReference type="OrthoDB" id="1101576at2759"/>
<evidence type="ECO:0000313" key="1">
    <source>
        <dbReference type="EMBL" id="GFQ99453.1"/>
    </source>
</evidence>
<comment type="caution">
    <text evidence="1">The sequence shown here is derived from an EMBL/GenBank/DDBJ whole genome shotgun (WGS) entry which is preliminary data.</text>
</comment>
<name>A0A8X6LA54_TRICU</name>
<organism evidence="1 2">
    <name type="scientific">Trichonephila clavata</name>
    <name type="common">Joro spider</name>
    <name type="synonym">Nephila clavata</name>
    <dbReference type="NCBI Taxonomy" id="2740835"/>
    <lineage>
        <taxon>Eukaryota</taxon>
        <taxon>Metazoa</taxon>
        <taxon>Ecdysozoa</taxon>
        <taxon>Arthropoda</taxon>
        <taxon>Chelicerata</taxon>
        <taxon>Arachnida</taxon>
        <taxon>Araneae</taxon>
        <taxon>Araneomorphae</taxon>
        <taxon>Entelegynae</taxon>
        <taxon>Araneoidea</taxon>
        <taxon>Nephilidae</taxon>
        <taxon>Trichonephila</taxon>
    </lineage>
</organism>
<dbReference type="AlphaFoldDB" id="A0A8X6LA54"/>
<reference evidence="1" key="1">
    <citation type="submission" date="2020-07" db="EMBL/GenBank/DDBJ databases">
        <title>Multicomponent nature underlies the extraordinary mechanical properties of spider dragline silk.</title>
        <authorList>
            <person name="Kono N."/>
            <person name="Nakamura H."/>
            <person name="Mori M."/>
            <person name="Yoshida Y."/>
            <person name="Ohtoshi R."/>
            <person name="Malay A.D."/>
            <person name="Moran D.A.P."/>
            <person name="Tomita M."/>
            <person name="Numata K."/>
            <person name="Arakawa K."/>
        </authorList>
    </citation>
    <scope>NUCLEOTIDE SEQUENCE</scope>
</reference>
<protein>
    <submittedName>
        <fullName evidence="1">Uncharacterized protein</fullName>
    </submittedName>
</protein>
<evidence type="ECO:0000313" key="2">
    <source>
        <dbReference type="Proteomes" id="UP000887116"/>
    </source>
</evidence>
<dbReference type="EMBL" id="BMAO01034854">
    <property type="protein sequence ID" value="GFQ99453.1"/>
    <property type="molecule type" value="Genomic_DNA"/>
</dbReference>
<dbReference type="PANTHER" id="PTHR45913:SF21">
    <property type="entry name" value="DUF4371 DOMAIN-CONTAINING PROTEIN"/>
    <property type="match status" value="1"/>
</dbReference>
<accession>A0A8X6LA54</accession>
<dbReference type="PANTHER" id="PTHR45913">
    <property type="entry name" value="EPM2A-INTERACTING PROTEIN 1"/>
    <property type="match status" value="1"/>
</dbReference>
<dbReference type="Proteomes" id="UP000887116">
    <property type="component" value="Unassembled WGS sequence"/>
</dbReference>
<sequence length="169" mass="20112">MSTKELLTILPLKKKKTRGEDVHCAFKKYIEEKNIPIYKVLSMTTDGEPSMTGTNNRFLAMYMRDDDFLSYHCIIHQQALYSKILNMRHVMGICMKIGNSIRRRSPQRRMFRSQLEENESDYKELLYHADVRWLSRSIFLQRSRDLLPEVKDFWNQKIKSISNLVINFG</sequence>
<gene>
    <name evidence="1" type="ORF">TNCT_671841</name>
</gene>